<dbReference type="GO" id="GO:0009252">
    <property type="term" value="P:peptidoglycan biosynthetic process"/>
    <property type="evidence" value="ECO:0007669"/>
    <property type="project" value="UniProtKB-KW"/>
</dbReference>
<feature type="transmembrane region" description="Helical" evidence="14">
    <location>
        <begin position="241"/>
        <end position="261"/>
    </location>
</feature>
<dbReference type="AlphaFoldDB" id="B9XCI2"/>
<evidence type="ECO:0000256" key="1">
    <source>
        <dbReference type="ARBA" id="ARBA00004651"/>
    </source>
</evidence>
<keyword evidence="10 14" id="KW-0046">Antibiotic resistance</keyword>
<evidence type="ECO:0000256" key="14">
    <source>
        <dbReference type="HAMAP-Rule" id="MF_01006"/>
    </source>
</evidence>
<evidence type="ECO:0000256" key="3">
    <source>
        <dbReference type="ARBA" id="ARBA00012374"/>
    </source>
</evidence>
<evidence type="ECO:0000256" key="5">
    <source>
        <dbReference type="ARBA" id="ARBA00022475"/>
    </source>
</evidence>
<dbReference type="GO" id="GO:0008360">
    <property type="term" value="P:regulation of cell shape"/>
    <property type="evidence" value="ECO:0007669"/>
    <property type="project" value="UniProtKB-KW"/>
</dbReference>
<dbReference type="GO" id="GO:0005886">
    <property type="term" value="C:plasma membrane"/>
    <property type="evidence" value="ECO:0007669"/>
    <property type="project" value="UniProtKB-SubCell"/>
</dbReference>
<evidence type="ECO:0000256" key="10">
    <source>
        <dbReference type="ARBA" id="ARBA00023251"/>
    </source>
</evidence>
<keyword evidence="7 14" id="KW-0378">Hydrolase</keyword>
<evidence type="ECO:0000256" key="6">
    <source>
        <dbReference type="ARBA" id="ARBA00022692"/>
    </source>
</evidence>
<accession>B9XCI2</accession>
<dbReference type="Proteomes" id="UP000003688">
    <property type="component" value="Unassembled WGS sequence"/>
</dbReference>
<keyword evidence="6 14" id="KW-0812">Transmembrane</keyword>
<dbReference type="OrthoDB" id="9808289at2"/>
<dbReference type="PANTHER" id="PTHR30622">
    <property type="entry name" value="UNDECAPRENYL-DIPHOSPHATASE"/>
    <property type="match status" value="1"/>
</dbReference>
<dbReference type="Pfam" id="PF02673">
    <property type="entry name" value="BacA"/>
    <property type="match status" value="1"/>
</dbReference>
<dbReference type="GO" id="GO:0071555">
    <property type="term" value="P:cell wall organization"/>
    <property type="evidence" value="ECO:0007669"/>
    <property type="project" value="UniProtKB-KW"/>
</dbReference>
<keyword evidence="14" id="KW-0961">Cell wall biogenesis/degradation</keyword>
<feature type="transmembrane region" description="Helical" evidence="14">
    <location>
        <begin position="136"/>
        <end position="156"/>
    </location>
</feature>
<dbReference type="InterPro" id="IPR003824">
    <property type="entry name" value="UppP"/>
</dbReference>
<name>B9XCI2_PEDPL</name>
<sequence length="262" mass="28715">MPDWISILILGIIEGITEFLPVSSTGHLLIAEHWLPKQSDLFNIVIQSGAVIAVIPIFWGRITQFFTRWTEPKTRDYLLKIIVAFVITGAGGFILEKKGFKLPEKAFPIGLALLIGGVLFLLVEFLIRGKKLSNEVTWSVAFAVGIGQLIAAVFPGSSRSGTTIILALLLGLSRPAATEFTFLVGIPTMLAAGGLKIFKACFHHGVNAPHENWSMVALGTIVSAIVSFIAVKWLLRYVQTHTFNAFGWYRIAVGILVLLFLR</sequence>
<comment type="miscellaneous">
    <text evidence="14">Bacitracin is thought to be involved in the inhibition of peptidoglycan synthesis by sequestering undecaprenyl diphosphate, thereby reducing the pool of lipid carrier available.</text>
</comment>
<evidence type="ECO:0000313" key="15">
    <source>
        <dbReference type="EMBL" id="EEF62650.1"/>
    </source>
</evidence>
<dbReference type="EC" id="3.6.1.27" evidence="3 14"/>
<keyword evidence="8 14" id="KW-1133">Transmembrane helix</keyword>
<dbReference type="PANTHER" id="PTHR30622:SF3">
    <property type="entry name" value="UNDECAPRENYL-DIPHOSPHATASE"/>
    <property type="match status" value="1"/>
</dbReference>
<evidence type="ECO:0000256" key="13">
    <source>
        <dbReference type="ARBA" id="ARBA00047594"/>
    </source>
</evidence>
<evidence type="ECO:0000256" key="2">
    <source>
        <dbReference type="ARBA" id="ARBA00010621"/>
    </source>
</evidence>
<protein>
    <recommendedName>
        <fullName evidence="4 14">Undecaprenyl-diphosphatase</fullName>
        <ecNumber evidence="3 14">3.6.1.27</ecNumber>
    </recommendedName>
    <alternativeName>
        <fullName evidence="12 14">Bacitracin resistance protein</fullName>
    </alternativeName>
    <alternativeName>
        <fullName evidence="11 14">Undecaprenyl pyrophosphate phosphatase</fullName>
    </alternativeName>
</protein>
<feature type="transmembrane region" description="Helical" evidence="14">
    <location>
        <begin position="77"/>
        <end position="95"/>
    </location>
</feature>
<keyword evidence="14" id="KW-0573">Peptidoglycan synthesis</keyword>
<evidence type="ECO:0000256" key="4">
    <source>
        <dbReference type="ARBA" id="ARBA00021581"/>
    </source>
</evidence>
<dbReference type="EMBL" id="ABOX02000004">
    <property type="protein sequence ID" value="EEF62650.1"/>
    <property type="molecule type" value="Genomic_DNA"/>
</dbReference>
<feature type="transmembrane region" description="Helical" evidence="14">
    <location>
        <begin position="107"/>
        <end position="127"/>
    </location>
</feature>
<comment type="similarity">
    <text evidence="2 14">Belongs to the UppP family.</text>
</comment>
<keyword evidence="14" id="KW-0133">Cell shape</keyword>
<evidence type="ECO:0000256" key="8">
    <source>
        <dbReference type="ARBA" id="ARBA00022989"/>
    </source>
</evidence>
<gene>
    <name evidence="14" type="primary">uppP</name>
    <name evidence="15" type="ORF">Cflav_PD5285</name>
</gene>
<reference evidence="15 16" key="1">
    <citation type="journal article" date="2011" name="J. Bacteriol.">
        <title>Genome sequence of 'Pedosphaera parvula' Ellin514, an aerobic Verrucomicrobial isolate from pasture soil.</title>
        <authorList>
            <person name="Kant R."/>
            <person name="van Passel M.W."/>
            <person name="Sangwan P."/>
            <person name="Palva A."/>
            <person name="Lucas S."/>
            <person name="Copeland A."/>
            <person name="Lapidus A."/>
            <person name="Glavina Del Rio T."/>
            <person name="Dalin E."/>
            <person name="Tice H."/>
            <person name="Bruce D."/>
            <person name="Goodwin L."/>
            <person name="Pitluck S."/>
            <person name="Chertkov O."/>
            <person name="Larimer F.W."/>
            <person name="Land M.L."/>
            <person name="Hauser L."/>
            <person name="Brettin T.S."/>
            <person name="Detter J.C."/>
            <person name="Han S."/>
            <person name="de Vos W.M."/>
            <person name="Janssen P.H."/>
            <person name="Smidt H."/>
        </authorList>
    </citation>
    <scope>NUCLEOTIDE SEQUENCE [LARGE SCALE GENOMIC DNA]</scope>
    <source>
        <strain evidence="15 16">Ellin514</strain>
    </source>
</reference>
<comment type="function">
    <text evidence="14">Catalyzes the dephosphorylation of undecaprenyl diphosphate (UPP). Confers resistance to bacitracin.</text>
</comment>
<dbReference type="GO" id="GO:0050380">
    <property type="term" value="F:undecaprenyl-diphosphatase activity"/>
    <property type="evidence" value="ECO:0007669"/>
    <property type="project" value="UniProtKB-UniRule"/>
</dbReference>
<proteinExistence type="inferred from homology"/>
<dbReference type="STRING" id="320771.Cflav_PD5285"/>
<organism evidence="15 16">
    <name type="scientific">Pedosphaera parvula (strain Ellin514)</name>
    <dbReference type="NCBI Taxonomy" id="320771"/>
    <lineage>
        <taxon>Bacteria</taxon>
        <taxon>Pseudomonadati</taxon>
        <taxon>Verrucomicrobiota</taxon>
        <taxon>Pedosphaerae</taxon>
        <taxon>Pedosphaerales</taxon>
        <taxon>Pedosphaeraceae</taxon>
        <taxon>Pedosphaera</taxon>
    </lineage>
</organism>
<evidence type="ECO:0000256" key="9">
    <source>
        <dbReference type="ARBA" id="ARBA00023136"/>
    </source>
</evidence>
<comment type="catalytic activity">
    <reaction evidence="13 14">
        <text>di-trans,octa-cis-undecaprenyl diphosphate + H2O = di-trans,octa-cis-undecaprenyl phosphate + phosphate + H(+)</text>
        <dbReference type="Rhea" id="RHEA:28094"/>
        <dbReference type="ChEBI" id="CHEBI:15377"/>
        <dbReference type="ChEBI" id="CHEBI:15378"/>
        <dbReference type="ChEBI" id="CHEBI:43474"/>
        <dbReference type="ChEBI" id="CHEBI:58405"/>
        <dbReference type="ChEBI" id="CHEBI:60392"/>
        <dbReference type="EC" id="3.6.1.27"/>
    </reaction>
</comment>
<keyword evidence="5 14" id="KW-1003">Cell membrane</keyword>
<dbReference type="HAMAP" id="MF_01006">
    <property type="entry name" value="Undec_diphosphatase"/>
    <property type="match status" value="1"/>
</dbReference>
<evidence type="ECO:0000256" key="12">
    <source>
        <dbReference type="ARBA" id="ARBA00032932"/>
    </source>
</evidence>
<feature type="transmembrane region" description="Helical" evidence="14">
    <location>
        <begin position="44"/>
        <end position="65"/>
    </location>
</feature>
<comment type="subcellular location">
    <subcellularLocation>
        <location evidence="1 14">Cell membrane</location>
        <topology evidence="1 14">Multi-pass membrane protein</topology>
    </subcellularLocation>
</comment>
<dbReference type="NCBIfam" id="NF001390">
    <property type="entry name" value="PRK00281.1-4"/>
    <property type="match status" value="1"/>
</dbReference>
<dbReference type="GO" id="GO:0046677">
    <property type="term" value="P:response to antibiotic"/>
    <property type="evidence" value="ECO:0007669"/>
    <property type="project" value="UniProtKB-UniRule"/>
</dbReference>
<evidence type="ECO:0000256" key="11">
    <source>
        <dbReference type="ARBA" id="ARBA00032707"/>
    </source>
</evidence>
<evidence type="ECO:0000256" key="7">
    <source>
        <dbReference type="ARBA" id="ARBA00022801"/>
    </source>
</evidence>
<keyword evidence="9 14" id="KW-0472">Membrane</keyword>
<comment type="caution">
    <text evidence="15">The sequence shown here is derived from an EMBL/GenBank/DDBJ whole genome shotgun (WGS) entry which is preliminary data.</text>
</comment>
<feature type="transmembrane region" description="Helical" evidence="14">
    <location>
        <begin position="216"/>
        <end position="235"/>
    </location>
</feature>
<keyword evidence="16" id="KW-1185">Reference proteome</keyword>
<evidence type="ECO:0000313" key="16">
    <source>
        <dbReference type="Proteomes" id="UP000003688"/>
    </source>
</evidence>
<dbReference type="RefSeq" id="WP_007413530.1">
    <property type="nucleotide sequence ID" value="NZ_ABOX02000004.1"/>
</dbReference>